<dbReference type="EMBL" id="CP015103">
    <property type="protein sequence ID" value="ASJ08769.1"/>
    <property type="molecule type" value="Genomic_DNA"/>
</dbReference>
<organism evidence="1 2">
    <name type="scientific">Thermococcus siculi</name>
    <dbReference type="NCBI Taxonomy" id="72803"/>
    <lineage>
        <taxon>Archaea</taxon>
        <taxon>Methanobacteriati</taxon>
        <taxon>Methanobacteriota</taxon>
        <taxon>Thermococci</taxon>
        <taxon>Thermococcales</taxon>
        <taxon>Thermococcaceae</taxon>
        <taxon>Thermococcus</taxon>
    </lineage>
</organism>
<evidence type="ECO:0000313" key="1">
    <source>
        <dbReference type="EMBL" id="ASJ08769.1"/>
    </source>
</evidence>
<dbReference type="KEGG" id="tsl:A3L11_05830"/>
<accession>A0A2Z2MK50</accession>
<dbReference type="Proteomes" id="UP000250125">
    <property type="component" value="Chromosome"/>
</dbReference>
<reference evidence="1 2" key="1">
    <citation type="submission" date="2016-04" db="EMBL/GenBank/DDBJ databases">
        <title>Complete genome sequence of Thermococcus siculi type strain RG-20.</title>
        <authorList>
            <person name="Oger P.M."/>
        </authorList>
    </citation>
    <scope>NUCLEOTIDE SEQUENCE [LARGE SCALE GENOMIC DNA]</scope>
    <source>
        <strain evidence="1 2">RG-20</strain>
    </source>
</reference>
<sequence>MSRRKSALVFVLILLFLLLTLKGDAHRYELESAGKLVELRPQRVPEARTRRGAVSKEEVE</sequence>
<keyword evidence="2" id="KW-1185">Reference proteome</keyword>
<dbReference type="AlphaFoldDB" id="A0A2Z2MK50"/>
<gene>
    <name evidence="1" type="ORF">A3L11_05830</name>
</gene>
<evidence type="ECO:0000313" key="2">
    <source>
        <dbReference type="Proteomes" id="UP000250125"/>
    </source>
</evidence>
<protein>
    <submittedName>
        <fullName evidence="1">Uncharacterized protein</fullName>
    </submittedName>
</protein>
<name>A0A2Z2MK50_9EURY</name>
<proteinExistence type="predicted"/>